<dbReference type="OrthoDB" id="7759664at2759"/>
<keyword evidence="7 16" id="KW-0812">Transmembrane</keyword>
<evidence type="ECO:0000256" key="9">
    <source>
        <dbReference type="ARBA" id="ARBA00022771"/>
    </source>
</evidence>
<dbReference type="Gene3D" id="3.30.40.10">
    <property type="entry name" value="Zinc/RING finger domain, C3HC4 (zinc finger)"/>
    <property type="match status" value="1"/>
</dbReference>
<evidence type="ECO:0000256" key="11">
    <source>
        <dbReference type="ARBA" id="ARBA00022824"/>
    </source>
</evidence>
<evidence type="ECO:0000256" key="5">
    <source>
        <dbReference type="ARBA" id="ARBA00012483"/>
    </source>
</evidence>
<evidence type="ECO:0000256" key="7">
    <source>
        <dbReference type="ARBA" id="ARBA00022692"/>
    </source>
</evidence>
<dbReference type="InterPro" id="IPR013083">
    <property type="entry name" value="Znf_RING/FYVE/PHD"/>
</dbReference>
<feature type="domain" description="RING-type" evidence="17">
    <location>
        <begin position="291"/>
        <end position="351"/>
    </location>
</feature>
<dbReference type="GO" id="GO:0005789">
    <property type="term" value="C:endoplasmic reticulum membrane"/>
    <property type="evidence" value="ECO:0007669"/>
    <property type="project" value="UniProtKB-SubCell"/>
</dbReference>
<evidence type="ECO:0000256" key="6">
    <source>
        <dbReference type="ARBA" id="ARBA00022679"/>
    </source>
</evidence>
<keyword evidence="11" id="KW-0256">Endoplasmic reticulum</keyword>
<keyword evidence="13 16" id="KW-1133">Transmembrane helix</keyword>
<evidence type="ECO:0000256" key="3">
    <source>
        <dbReference type="ARBA" id="ARBA00004906"/>
    </source>
</evidence>
<keyword evidence="6" id="KW-0808">Transferase</keyword>
<evidence type="ECO:0000259" key="17">
    <source>
        <dbReference type="PROSITE" id="PS50089"/>
    </source>
</evidence>
<evidence type="ECO:0000256" key="16">
    <source>
        <dbReference type="SAM" id="Phobius"/>
    </source>
</evidence>
<dbReference type="InterPro" id="IPR001841">
    <property type="entry name" value="Znf_RING"/>
</dbReference>
<evidence type="ECO:0000256" key="1">
    <source>
        <dbReference type="ARBA" id="ARBA00000900"/>
    </source>
</evidence>
<dbReference type="Pfam" id="PF25563">
    <property type="entry name" value="TPR_SYVN1_N"/>
    <property type="match status" value="1"/>
</dbReference>
<dbReference type="PANTHER" id="PTHR22763">
    <property type="entry name" value="RING ZINC FINGER PROTEIN"/>
    <property type="match status" value="1"/>
</dbReference>
<comment type="similarity">
    <text evidence="4">Belongs to the HRD1 family.</text>
</comment>
<comment type="subcellular location">
    <subcellularLocation>
        <location evidence="2">Endoplasmic reticulum membrane</location>
        <topology evidence="2">Multi-pass membrane protein</topology>
    </subcellularLocation>
</comment>
<feature type="transmembrane region" description="Helical" evidence="16">
    <location>
        <begin position="210"/>
        <end position="233"/>
    </location>
</feature>
<comment type="catalytic activity">
    <reaction evidence="1">
        <text>S-ubiquitinyl-[E2 ubiquitin-conjugating enzyme]-L-cysteine + [acceptor protein]-L-lysine = [E2 ubiquitin-conjugating enzyme]-L-cysteine + N(6)-ubiquitinyl-[acceptor protein]-L-lysine.</text>
        <dbReference type="EC" id="2.3.2.27"/>
    </reaction>
</comment>
<reference evidence="18" key="1">
    <citation type="journal article" date="2016" name="Proc. Natl. Acad. Sci. U.S.A.">
        <title>Lipid metabolic changes in an early divergent fungus govern the establishment of a mutualistic symbiosis with endobacteria.</title>
        <authorList>
            <person name="Lastovetsky O.A."/>
            <person name="Gaspar M.L."/>
            <person name="Mondo S.J."/>
            <person name="LaButti K.M."/>
            <person name="Sandor L."/>
            <person name="Grigoriev I.V."/>
            <person name="Henry S.A."/>
            <person name="Pawlowska T.E."/>
        </authorList>
    </citation>
    <scope>NUCLEOTIDE SEQUENCE [LARGE SCALE GENOMIC DNA]</scope>
    <source>
        <strain evidence="18">ATCC 52814</strain>
    </source>
</reference>
<protein>
    <recommendedName>
        <fullName evidence="5">RING-type E3 ubiquitin transferase</fullName>
        <ecNumber evidence="5">2.3.2.27</ecNumber>
    </recommendedName>
</protein>
<evidence type="ECO:0000313" key="18">
    <source>
        <dbReference type="EMBL" id="ORE06457.1"/>
    </source>
</evidence>
<dbReference type="GO" id="GO:0036503">
    <property type="term" value="P:ERAD pathway"/>
    <property type="evidence" value="ECO:0007669"/>
    <property type="project" value="TreeGrafter"/>
</dbReference>
<dbReference type="InterPro" id="IPR057992">
    <property type="entry name" value="TPR_SYVN1_N"/>
</dbReference>
<dbReference type="VEuPathDB" id="FungiDB:BCV72DRAFT_207373"/>
<sequence length="353" mass="41214">MRLAAYGCVSSLLTIGVILSAMYQHPNFYAVCIYLSKSSACMMVLLNMGLIITVLLAKALQAIFFGSLRAIEVEHLYERSWYAVTETCLAMTIFREDFDLQFIVYFTLLLFLKIFHWLCQDRVEFMEQSPIRQASFHIRILNLLALLLVIDTAMANHALHVTLTKGPSMMIMFGFEYTILIFVIISTTGKYILNIIDMTSEQTWEGKSMLVFYLDLVTDFFKLITYSMFFIYICLNYQLPLHIIRDVYVTFKSFIQKCTDLYRYRRATRNMNELYPNATAEDFSRSNDRTCIICREEMHIADNNETPNEGNADATLNRNEQNHDQAKKLPCGHIFHFNCLRSWLERQQTCPTW</sequence>
<dbReference type="GO" id="GO:0061630">
    <property type="term" value="F:ubiquitin protein ligase activity"/>
    <property type="evidence" value="ECO:0007669"/>
    <property type="project" value="UniProtKB-EC"/>
</dbReference>
<keyword evidence="14 16" id="KW-0472">Membrane</keyword>
<proteinExistence type="inferred from homology"/>
<evidence type="ECO:0000256" key="12">
    <source>
        <dbReference type="ARBA" id="ARBA00022833"/>
    </source>
</evidence>
<keyword evidence="12" id="KW-0862">Zinc</keyword>
<evidence type="ECO:0000256" key="13">
    <source>
        <dbReference type="ARBA" id="ARBA00022989"/>
    </source>
</evidence>
<keyword evidence="8" id="KW-0479">Metal-binding</keyword>
<dbReference type="InterPro" id="IPR058051">
    <property type="entry name" value="Znf_RING_synoviolin"/>
</dbReference>
<evidence type="ECO:0000256" key="14">
    <source>
        <dbReference type="ARBA" id="ARBA00023136"/>
    </source>
</evidence>
<evidence type="ECO:0000256" key="4">
    <source>
        <dbReference type="ARBA" id="ARBA00010089"/>
    </source>
</evidence>
<keyword evidence="10" id="KW-0833">Ubl conjugation pathway</keyword>
<dbReference type="Pfam" id="PF13639">
    <property type="entry name" value="zf-RING_2"/>
    <property type="match status" value="1"/>
</dbReference>
<evidence type="ECO:0000256" key="10">
    <source>
        <dbReference type="ARBA" id="ARBA00022786"/>
    </source>
</evidence>
<dbReference type="SUPFAM" id="SSF57850">
    <property type="entry name" value="RING/U-box"/>
    <property type="match status" value="1"/>
</dbReference>
<comment type="pathway">
    <text evidence="3">Protein modification; protein ubiquitination.</text>
</comment>
<dbReference type="CDD" id="cd16479">
    <property type="entry name" value="RING-H2_synoviolin"/>
    <property type="match status" value="1"/>
</dbReference>
<feature type="transmembrane region" description="Helical" evidence="16">
    <location>
        <begin position="44"/>
        <end position="64"/>
    </location>
</feature>
<dbReference type="InterPro" id="IPR050731">
    <property type="entry name" value="HRD1_E3_ubiq-ligases"/>
</dbReference>
<dbReference type="SMART" id="SM00184">
    <property type="entry name" value="RING"/>
    <property type="match status" value="1"/>
</dbReference>
<evidence type="ECO:0000256" key="2">
    <source>
        <dbReference type="ARBA" id="ARBA00004477"/>
    </source>
</evidence>
<organism evidence="18">
    <name type="scientific">Rhizopus microsporus var. microsporus</name>
    <dbReference type="NCBI Taxonomy" id="86635"/>
    <lineage>
        <taxon>Eukaryota</taxon>
        <taxon>Fungi</taxon>
        <taxon>Fungi incertae sedis</taxon>
        <taxon>Mucoromycota</taxon>
        <taxon>Mucoromycotina</taxon>
        <taxon>Mucoromycetes</taxon>
        <taxon>Mucorales</taxon>
        <taxon>Mucorineae</taxon>
        <taxon>Rhizopodaceae</taxon>
        <taxon>Rhizopus</taxon>
    </lineage>
</organism>
<feature type="transmembrane region" description="Helical" evidence="16">
    <location>
        <begin position="140"/>
        <end position="159"/>
    </location>
</feature>
<feature type="transmembrane region" description="Helical" evidence="16">
    <location>
        <begin position="171"/>
        <end position="189"/>
    </location>
</feature>
<evidence type="ECO:0000256" key="15">
    <source>
        <dbReference type="PROSITE-ProRule" id="PRU00175"/>
    </source>
</evidence>
<dbReference type="EMBL" id="KV921923">
    <property type="protein sequence ID" value="ORE06457.1"/>
    <property type="molecule type" value="Genomic_DNA"/>
</dbReference>
<name>A0A1X0R347_RHIZD</name>
<keyword evidence="9 15" id="KW-0863">Zinc-finger</keyword>
<dbReference type="GO" id="GO:0043161">
    <property type="term" value="P:proteasome-mediated ubiquitin-dependent protein catabolic process"/>
    <property type="evidence" value="ECO:0007669"/>
    <property type="project" value="TreeGrafter"/>
</dbReference>
<accession>A0A1X0R347</accession>
<dbReference type="EC" id="2.3.2.27" evidence="5"/>
<dbReference type="GO" id="GO:0008270">
    <property type="term" value="F:zinc ion binding"/>
    <property type="evidence" value="ECO:0007669"/>
    <property type="project" value="UniProtKB-KW"/>
</dbReference>
<feature type="transmembrane region" description="Helical" evidence="16">
    <location>
        <begin position="100"/>
        <end position="119"/>
    </location>
</feature>
<evidence type="ECO:0000256" key="8">
    <source>
        <dbReference type="ARBA" id="ARBA00022723"/>
    </source>
</evidence>
<dbReference type="AlphaFoldDB" id="A0A1X0R347"/>
<dbReference type="Proteomes" id="UP000242414">
    <property type="component" value="Unassembled WGS sequence"/>
</dbReference>
<dbReference type="PROSITE" id="PS50089">
    <property type="entry name" value="ZF_RING_2"/>
    <property type="match status" value="1"/>
</dbReference>
<gene>
    <name evidence="18" type="ORF">BCV72DRAFT_207373</name>
</gene>
<dbReference type="PANTHER" id="PTHR22763:SF184">
    <property type="entry name" value="E3 UBIQUITIN-PROTEIN LIGASE SYNOVIOLIN"/>
    <property type="match status" value="1"/>
</dbReference>